<keyword evidence="2" id="KW-1185">Reference proteome</keyword>
<dbReference type="KEGG" id="pbd:PBOR_08755"/>
<dbReference type="HOGENOM" id="CLU_054022_0_0_9"/>
<dbReference type="RefSeq" id="WP_042211267.1">
    <property type="nucleotide sequence ID" value="NZ_CP009285.1"/>
</dbReference>
<dbReference type="AlphaFoldDB" id="A0A089L891"/>
<gene>
    <name evidence="1" type="ORF">PBOR_08755</name>
</gene>
<accession>A0A089L891</accession>
<reference evidence="1" key="1">
    <citation type="submission" date="2014-08" db="EMBL/GenBank/DDBJ databases">
        <title>Comparative genomics of the Paenibacillus odorifer group.</title>
        <authorList>
            <person name="den Bakker H.C."/>
            <person name="Tsai Y.-C.Y.-C."/>
            <person name="Martin N."/>
            <person name="Korlach J."/>
            <person name="Wiedmann M."/>
        </authorList>
    </citation>
    <scope>NUCLEOTIDE SEQUENCE [LARGE SCALE GENOMIC DNA]</scope>
    <source>
        <strain evidence="1">DSM 13188</strain>
    </source>
</reference>
<name>A0A089L891_PAEBO</name>
<evidence type="ECO:0000313" key="2">
    <source>
        <dbReference type="Proteomes" id="UP000029518"/>
    </source>
</evidence>
<proteinExistence type="predicted"/>
<dbReference type="EMBL" id="CP009285">
    <property type="protein sequence ID" value="AIQ57007.1"/>
    <property type="molecule type" value="Genomic_DNA"/>
</dbReference>
<evidence type="ECO:0008006" key="3">
    <source>
        <dbReference type="Google" id="ProtNLM"/>
    </source>
</evidence>
<sequence>MSERLPCQTPGCQATILPATALRTGGICMPCHQRKLVLAEKAYIEQNRKEVNLYAGVEDPVEILKIMHQPRKYNPLIQEVSYPKTAQELYHQLTESGRERLETYAIALMEEEDWDQAEAILLSLVCFTDTRIGRGLEQLFRKGKYYPAILYKDAGAEIRDRLIELVECDPANRNHLLLALAWTYDEEVVRLFAKWRQSPPEWASELYQAPETYAHEAGWELDAGGGKRLLFHPECYHFKVHRDENKGASTAHTAVMALQTGTQSCPWCGSELTVLFDYDLQNSLVQFMQLPGRRLRIAACMHCNCYGTVFMKADLDGGYEWSEYNIVPDYLPDNEGELEEPVWHSMQLSEHPAGSYESAHWTLEAPASQIGGHPSWIQDADYPACPGCSETMKFVAQMDMEQAEDSEGIYYAFLCRDCLITAVNYQQT</sequence>
<evidence type="ECO:0000313" key="1">
    <source>
        <dbReference type="EMBL" id="AIQ57007.1"/>
    </source>
</evidence>
<dbReference type="Gene3D" id="2.30.320.10">
    <property type="entry name" value="YwqG-like"/>
    <property type="match status" value="1"/>
</dbReference>
<dbReference type="OrthoDB" id="5351532at2"/>
<organism evidence="1 2">
    <name type="scientific">Paenibacillus borealis</name>
    <dbReference type="NCBI Taxonomy" id="160799"/>
    <lineage>
        <taxon>Bacteria</taxon>
        <taxon>Bacillati</taxon>
        <taxon>Bacillota</taxon>
        <taxon>Bacilli</taxon>
        <taxon>Bacillales</taxon>
        <taxon>Paenibacillaceae</taxon>
        <taxon>Paenibacillus</taxon>
    </lineage>
</organism>
<protein>
    <recommendedName>
        <fullName evidence="3">DUF1963 domain-containing protein</fullName>
    </recommendedName>
</protein>
<dbReference type="Proteomes" id="UP000029518">
    <property type="component" value="Chromosome"/>
</dbReference>